<evidence type="ECO:0000313" key="3">
    <source>
        <dbReference type="EMBL" id="HJC84969.1"/>
    </source>
</evidence>
<comment type="caution">
    <text evidence="3">The sequence shown here is derived from an EMBL/GenBank/DDBJ whole genome shotgun (WGS) entry which is preliminary data.</text>
</comment>
<evidence type="ECO:0000256" key="1">
    <source>
        <dbReference type="ARBA" id="ARBA00022679"/>
    </source>
</evidence>
<dbReference type="PANTHER" id="PTHR44068:SF11">
    <property type="entry name" value="GERANYL DIPHOSPHATE 2-C-METHYLTRANSFERASE"/>
    <property type="match status" value="1"/>
</dbReference>
<evidence type="ECO:0000313" key="4">
    <source>
        <dbReference type="Proteomes" id="UP000823858"/>
    </source>
</evidence>
<protein>
    <submittedName>
        <fullName evidence="3">Methyltransferase domain-containing protein</fullName>
    </submittedName>
</protein>
<dbReference type="EMBL" id="DWVP01000013">
    <property type="protein sequence ID" value="HJC84969.1"/>
    <property type="molecule type" value="Genomic_DNA"/>
</dbReference>
<organism evidence="3 4">
    <name type="scientific">Candidatus Corynebacterium faecigallinarum</name>
    <dbReference type="NCBI Taxonomy" id="2838528"/>
    <lineage>
        <taxon>Bacteria</taxon>
        <taxon>Bacillati</taxon>
        <taxon>Actinomycetota</taxon>
        <taxon>Actinomycetes</taxon>
        <taxon>Mycobacteriales</taxon>
        <taxon>Corynebacteriaceae</taxon>
        <taxon>Corynebacterium</taxon>
    </lineage>
</organism>
<evidence type="ECO:0000259" key="2">
    <source>
        <dbReference type="Pfam" id="PF08241"/>
    </source>
</evidence>
<dbReference type="InterPro" id="IPR050447">
    <property type="entry name" value="Erg6_SMT_methyltransf"/>
</dbReference>
<dbReference type="Gene3D" id="3.40.50.150">
    <property type="entry name" value="Vaccinia Virus protein VP39"/>
    <property type="match status" value="1"/>
</dbReference>
<dbReference type="GO" id="GO:0032259">
    <property type="term" value="P:methylation"/>
    <property type="evidence" value="ECO:0007669"/>
    <property type="project" value="UniProtKB-KW"/>
</dbReference>
<feature type="domain" description="Methyltransferase type 11" evidence="2">
    <location>
        <begin position="41"/>
        <end position="142"/>
    </location>
</feature>
<dbReference type="InterPro" id="IPR013216">
    <property type="entry name" value="Methyltransf_11"/>
</dbReference>
<sequence>MTGSRYTHGHGEAVLDNHATRTAEDSVGFVLPHLHRDSRVLDVGCGPGSITVDLAARVAGLGGAASQVTGVENTEAPLDAARQLAARRGVEAGFQTGDAYALPFADSSFDIVLAHQVLQHLADPVAALREFARVCAPGGVVAVRDADYAGMHFHPETEGMLRWRDNYRARARGNGGEPDAGRHLVRWALDAGFLPGQISAGTSTWFYSAGRADGTGHAGRPGWLADSWIKRTRDAAACEAGETGIAEADVAAICRGWQQWAADLSAVFVMPHGELLVRM</sequence>
<dbReference type="SUPFAM" id="SSF53335">
    <property type="entry name" value="S-adenosyl-L-methionine-dependent methyltransferases"/>
    <property type="match status" value="1"/>
</dbReference>
<gene>
    <name evidence="3" type="ORF">H9751_05410</name>
</gene>
<proteinExistence type="predicted"/>
<dbReference type="GO" id="GO:0008757">
    <property type="term" value="F:S-adenosylmethionine-dependent methyltransferase activity"/>
    <property type="evidence" value="ECO:0007669"/>
    <property type="project" value="InterPro"/>
</dbReference>
<keyword evidence="3" id="KW-0489">Methyltransferase</keyword>
<reference evidence="3" key="1">
    <citation type="journal article" date="2021" name="PeerJ">
        <title>Extensive microbial diversity within the chicken gut microbiome revealed by metagenomics and culture.</title>
        <authorList>
            <person name="Gilroy R."/>
            <person name="Ravi A."/>
            <person name="Getino M."/>
            <person name="Pursley I."/>
            <person name="Horton D.L."/>
            <person name="Alikhan N.F."/>
            <person name="Baker D."/>
            <person name="Gharbi K."/>
            <person name="Hall N."/>
            <person name="Watson M."/>
            <person name="Adriaenssens E.M."/>
            <person name="Foster-Nyarko E."/>
            <person name="Jarju S."/>
            <person name="Secka A."/>
            <person name="Antonio M."/>
            <person name="Oren A."/>
            <person name="Chaudhuri R.R."/>
            <person name="La Ragione R."/>
            <person name="Hildebrand F."/>
            <person name="Pallen M.J."/>
        </authorList>
    </citation>
    <scope>NUCLEOTIDE SEQUENCE</scope>
    <source>
        <strain evidence="3">ChiHjej13B12-4958</strain>
    </source>
</reference>
<dbReference type="Pfam" id="PF08241">
    <property type="entry name" value="Methyltransf_11"/>
    <property type="match status" value="1"/>
</dbReference>
<dbReference type="Proteomes" id="UP000823858">
    <property type="component" value="Unassembled WGS sequence"/>
</dbReference>
<name>A0A9D2QCG9_9CORY</name>
<dbReference type="AlphaFoldDB" id="A0A9D2QCG9"/>
<reference evidence="3" key="2">
    <citation type="submission" date="2021-04" db="EMBL/GenBank/DDBJ databases">
        <authorList>
            <person name="Gilroy R."/>
        </authorList>
    </citation>
    <scope>NUCLEOTIDE SEQUENCE</scope>
    <source>
        <strain evidence="3">ChiHjej13B12-4958</strain>
    </source>
</reference>
<dbReference type="CDD" id="cd02440">
    <property type="entry name" value="AdoMet_MTases"/>
    <property type="match status" value="1"/>
</dbReference>
<dbReference type="PANTHER" id="PTHR44068">
    <property type="entry name" value="ZGC:194242"/>
    <property type="match status" value="1"/>
</dbReference>
<keyword evidence="1" id="KW-0808">Transferase</keyword>
<dbReference type="InterPro" id="IPR029063">
    <property type="entry name" value="SAM-dependent_MTases_sf"/>
</dbReference>
<accession>A0A9D2QCG9</accession>